<evidence type="ECO:0000313" key="10">
    <source>
        <dbReference type="EMBL" id="KAJ5603978.1"/>
    </source>
</evidence>
<evidence type="ECO:0000256" key="4">
    <source>
        <dbReference type="ARBA" id="ARBA00022692"/>
    </source>
</evidence>
<protein>
    <recommendedName>
        <fullName evidence="9">FAD-binding domain-containing protein</fullName>
    </recommendedName>
</protein>
<evidence type="ECO:0000313" key="11">
    <source>
        <dbReference type="Proteomes" id="UP001213799"/>
    </source>
</evidence>
<dbReference type="GO" id="GO:0004497">
    <property type="term" value="F:monooxygenase activity"/>
    <property type="evidence" value="ECO:0007669"/>
    <property type="project" value="InterPro"/>
</dbReference>
<name>A0AAD6E8S9_9EURO</name>
<dbReference type="GeneID" id="81588233"/>
<dbReference type="GO" id="GO:0071949">
    <property type="term" value="F:FAD binding"/>
    <property type="evidence" value="ECO:0007669"/>
    <property type="project" value="InterPro"/>
</dbReference>
<comment type="subcellular location">
    <subcellularLocation>
        <location evidence="1">Membrane</location>
    </subcellularLocation>
</comment>
<organism evidence="10 11">
    <name type="scientific">Penicillium hordei</name>
    <dbReference type="NCBI Taxonomy" id="40994"/>
    <lineage>
        <taxon>Eukaryota</taxon>
        <taxon>Fungi</taxon>
        <taxon>Dikarya</taxon>
        <taxon>Ascomycota</taxon>
        <taxon>Pezizomycotina</taxon>
        <taxon>Eurotiomycetes</taxon>
        <taxon>Eurotiomycetidae</taxon>
        <taxon>Eurotiales</taxon>
        <taxon>Aspergillaceae</taxon>
        <taxon>Penicillium</taxon>
    </lineage>
</organism>
<keyword evidence="3" id="KW-0285">Flavoprotein</keyword>
<dbReference type="GO" id="GO:0016020">
    <property type="term" value="C:membrane"/>
    <property type="evidence" value="ECO:0007669"/>
    <property type="project" value="UniProtKB-SubCell"/>
</dbReference>
<dbReference type="Gene3D" id="3.50.50.60">
    <property type="entry name" value="FAD/NAD(P)-binding domain"/>
    <property type="match status" value="1"/>
</dbReference>
<keyword evidence="6" id="KW-1133">Transmembrane helix</keyword>
<evidence type="ECO:0000256" key="7">
    <source>
        <dbReference type="ARBA" id="ARBA00023002"/>
    </source>
</evidence>
<evidence type="ECO:0000256" key="5">
    <source>
        <dbReference type="ARBA" id="ARBA00022827"/>
    </source>
</evidence>
<keyword evidence="5" id="KW-0274">FAD</keyword>
<dbReference type="PANTHER" id="PTHR47356:SF2">
    <property type="entry name" value="FAD-BINDING DOMAIN-CONTAINING PROTEIN-RELATED"/>
    <property type="match status" value="1"/>
</dbReference>
<comment type="caution">
    <text evidence="10">The sequence shown here is derived from an EMBL/GenBank/DDBJ whole genome shotgun (WGS) entry which is preliminary data.</text>
</comment>
<accession>A0AAD6E8S9</accession>
<dbReference type="PRINTS" id="PR00420">
    <property type="entry name" value="RNGMNOXGNASE"/>
</dbReference>
<sequence length="459" mass="49691">MSPSAIAQHYQVAIVGGGIAGLTLALALEKQSIDYILFESQDSLTPDRGASVGLQPNGLRILDQLGLIDEIEKHTGTLQRWRHLDGEGELISEIKALGYYRSQIGYGPLFLERRKLLEIMAEGLKSKDAAKTGIRVLSVKESPEVVTIGLSNGSCITADIVIGADGVRSCVRDAINVTQPEPFQADDYITTQFACVYGISTPIDGISEGDCFSIYRPGATILIFTGQVGAIFWFVFEDLGHTYSLSTTPRYTSDDIDEVCTSIAHLRITPAVCFGDVYAKRSVAMKVPLEEGLAPSWHTNRMVIVGDAAHKMAPTAAMGANQAIESSTTLLNELQETFSKSKDGFLPQGLLTAALERYTESRKPRAGGIAQKAGIICRAQLLHDGPAAAVRDELPSLTDGDWLFRGFMGLADSPVIAVLPLSSRGEFFGQAVEQFWKRVRARQNSGLNMTNLDLFGIEG</sequence>
<reference evidence="10" key="2">
    <citation type="submission" date="2023-01" db="EMBL/GenBank/DDBJ databases">
        <authorList>
            <person name="Petersen C."/>
        </authorList>
    </citation>
    <scope>NUCLEOTIDE SEQUENCE</scope>
    <source>
        <strain evidence="10">IBT 12815</strain>
    </source>
</reference>
<dbReference type="RefSeq" id="XP_056753776.1">
    <property type="nucleotide sequence ID" value="XM_056897991.1"/>
</dbReference>
<keyword evidence="8" id="KW-0472">Membrane</keyword>
<dbReference type="EMBL" id="JAQJAE010000003">
    <property type="protein sequence ID" value="KAJ5603978.1"/>
    <property type="molecule type" value="Genomic_DNA"/>
</dbReference>
<evidence type="ECO:0000256" key="6">
    <source>
        <dbReference type="ARBA" id="ARBA00022989"/>
    </source>
</evidence>
<gene>
    <name evidence="10" type="ORF">N7537_006934</name>
</gene>
<evidence type="ECO:0000256" key="2">
    <source>
        <dbReference type="ARBA" id="ARBA00007992"/>
    </source>
</evidence>
<keyword evidence="7" id="KW-0560">Oxidoreductase</keyword>
<dbReference type="InterPro" id="IPR002938">
    <property type="entry name" value="FAD-bd"/>
</dbReference>
<evidence type="ECO:0000259" key="9">
    <source>
        <dbReference type="Pfam" id="PF01494"/>
    </source>
</evidence>
<keyword evidence="11" id="KW-1185">Reference proteome</keyword>
<comment type="similarity">
    <text evidence="2">Belongs to the paxM FAD-dependent monooxygenase family.</text>
</comment>
<feature type="domain" description="FAD-binding" evidence="9">
    <location>
        <begin position="10"/>
        <end position="368"/>
    </location>
</feature>
<proteinExistence type="inferred from homology"/>
<dbReference type="SUPFAM" id="SSF51905">
    <property type="entry name" value="FAD/NAD(P)-binding domain"/>
    <property type="match status" value="1"/>
</dbReference>
<dbReference type="InterPro" id="IPR036188">
    <property type="entry name" value="FAD/NAD-bd_sf"/>
</dbReference>
<reference evidence="10" key="1">
    <citation type="journal article" date="2023" name="IMA Fungus">
        <title>Comparative genomic study of the Penicillium genus elucidates a diverse pangenome and 15 lateral gene transfer events.</title>
        <authorList>
            <person name="Petersen C."/>
            <person name="Sorensen T."/>
            <person name="Nielsen M.R."/>
            <person name="Sondergaard T.E."/>
            <person name="Sorensen J.L."/>
            <person name="Fitzpatrick D.A."/>
            <person name="Frisvad J.C."/>
            <person name="Nielsen K.L."/>
        </authorList>
    </citation>
    <scope>NUCLEOTIDE SEQUENCE</scope>
    <source>
        <strain evidence="10">IBT 12815</strain>
    </source>
</reference>
<keyword evidence="4" id="KW-0812">Transmembrane</keyword>
<evidence type="ECO:0000256" key="8">
    <source>
        <dbReference type="ARBA" id="ARBA00023136"/>
    </source>
</evidence>
<dbReference type="Pfam" id="PF01494">
    <property type="entry name" value="FAD_binding_3"/>
    <property type="match status" value="1"/>
</dbReference>
<dbReference type="AlphaFoldDB" id="A0AAD6E8S9"/>
<evidence type="ECO:0000256" key="1">
    <source>
        <dbReference type="ARBA" id="ARBA00004370"/>
    </source>
</evidence>
<evidence type="ECO:0000256" key="3">
    <source>
        <dbReference type="ARBA" id="ARBA00022630"/>
    </source>
</evidence>
<dbReference type="InterPro" id="IPR050562">
    <property type="entry name" value="FAD_mOase_fung"/>
</dbReference>
<dbReference type="Proteomes" id="UP001213799">
    <property type="component" value="Unassembled WGS sequence"/>
</dbReference>
<dbReference type="PANTHER" id="PTHR47356">
    <property type="entry name" value="FAD-DEPENDENT MONOOXYGENASE ASQG-RELATED"/>
    <property type="match status" value="1"/>
</dbReference>